<evidence type="ECO:0000256" key="1">
    <source>
        <dbReference type="SAM" id="SignalP"/>
    </source>
</evidence>
<name>A0ABR4UFZ1_9FLAO</name>
<evidence type="ECO:0000313" key="2">
    <source>
        <dbReference type="EMBL" id="KFF23437.1"/>
    </source>
</evidence>
<keyword evidence="3" id="KW-1185">Reference proteome</keyword>
<dbReference type="EMBL" id="JPRI01000012">
    <property type="protein sequence ID" value="KFF23437.1"/>
    <property type="molecule type" value="Genomic_DNA"/>
</dbReference>
<protein>
    <recommendedName>
        <fullName evidence="4">Antitoxin component YwqK of the YwqJK toxin-antitoxin module</fullName>
    </recommendedName>
</protein>
<sequence>MRIKICSLSLIAAAAFAHAQTNIKQSDLQDFSIGKDMEKHEPQNVKYKDGKPLFPGKYIVQMDQEGRSAEGLKSIFEVNTSGKIDGEMSFEMPDRSLESKALYKDDILVKIDKKINGKLLETSYFDQGIFYEKEFEENGDFKSESRSKDGKRIYSKSMNLSGWDIQDDIKGTRTFYYGKTDIIESRSTSRNLEKGATWMEEKFDEKGKLITKEIRYGDDKRKVINRDGSYEIIKSTNEGDKVSQYSSKGKLLKTYVAAYPTMSVQ</sequence>
<dbReference type="Proteomes" id="UP000028719">
    <property type="component" value="Unassembled WGS sequence"/>
</dbReference>
<comment type="caution">
    <text evidence="2">The sequence shown here is derived from an EMBL/GenBank/DDBJ whole genome shotgun (WGS) entry which is preliminary data.</text>
</comment>
<reference evidence="2 3" key="1">
    <citation type="submission" date="2014-07" db="EMBL/GenBank/DDBJ databases">
        <title>Genome of Chryseobacterium vrystaatense LMG 22846.</title>
        <authorList>
            <person name="Pipes S.E."/>
            <person name="Stropko S.J."/>
            <person name="Newman J.D."/>
        </authorList>
    </citation>
    <scope>NUCLEOTIDE SEQUENCE [LARGE SCALE GENOMIC DNA]</scope>
    <source>
        <strain evidence="2 3">LMG 22846</strain>
    </source>
</reference>
<organism evidence="2 3">
    <name type="scientific">Chryseobacterium vrystaatense</name>
    <dbReference type="NCBI Taxonomy" id="307480"/>
    <lineage>
        <taxon>Bacteria</taxon>
        <taxon>Pseudomonadati</taxon>
        <taxon>Bacteroidota</taxon>
        <taxon>Flavobacteriia</taxon>
        <taxon>Flavobacteriales</taxon>
        <taxon>Weeksellaceae</taxon>
        <taxon>Chryseobacterium group</taxon>
        <taxon>Chryseobacterium</taxon>
    </lineage>
</organism>
<gene>
    <name evidence="2" type="ORF">IW16_24530</name>
</gene>
<keyword evidence="1" id="KW-0732">Signal</keyword>
<evidence type="ECO:0000313" key="3">
    <source>
        <dbReference type="Proteomes" id="UP000028719"/>
    </source>
</evidence>
<proteinExistence type="predicted"/>
<evidence type="ECO:0008006" key="4">
    <source>
        <dbReference type="Google" id="ProtNLM"/>
    </source>
</evidence>
<feature type="chain" id="PRO_5045759291" description="Antitoxin component YwqK of the YwqJK toxin-antitoxin module" evidence="1">
    <location>
        <begin position="20"/>
        <end position="265"/>
    </location>
</feature>
<feature type="signal peptide" evidence="1">
    <location>
        <begin position="1"/>
        <end position="19"/>
    </location>
</feature>
<dbReference type="RefSeq" id="WP_034750471.1">
    <property type="nucleotide sequence ID" value="NZ_JPRI01000012.1"/>
</dbReference>
<accession>A0ABR4UFZ1</accession>